<gene>
    <name evidence="1" type="ORF">HAX54_039060</name>
</gene>
<proteinExistence type="predicted"/>
<dbReference type="EMBL" id="JACEIK010005380">
    <property type="protein sequence ID" value="MCE0481359.1"/>
    <property type="molecule type" value="Genomic_DNA"/>
</dbReference>
<evidence type="ECO:0000313" key="2">
    <source>
        <dbReference type="Proteomes" id="UP000823775"/>
    </source>
</evidence>
<dbReference type="Proteomes" id="UP000823775">
    <property type="component" value="Unassembled WGS sequence"/>
</dbReference>
<accession>A0ABS8VKQ2</accession>
<keyword evidence="2" id="KW-1185">Reference proteome</keyword>
<feature type="non-terminal residue" evidence="1">
    <location>
        <position position="1"/>
    </location>
</feature>
<reference evidence="1 2" key="1">
    <citation type="journal article" date="2021" name="BMC Genomics">
        <title>Datura genome reveals duplications of psychoactive alkaloid biosynthetic genes and high mutation rate following tissue culture.</title>
        <authorList>
            <person name="Rajewski A."/>
            <person name="Carter-House D."/>
            <person name="Stajich J."/>
            <person name="Litt A."/>
        </authorList>
    </citation>
    <scope>NUCLEOTIDE SEQUENCE [LARGE SCALE GENOMIC DNA]</scope>
    <source>
        <strain evidence="1">AR-01</strain>
    </source>
</reference>
<evidence type="ECO:0000313" key="1">
    <source>
        <dbReference type="EMBL" id="MCE0481359.1"/>
    </source>
</evidence>
<protein>
    <submittedName>
        <fullName evidence="1">Uncharacterized protein</fullName>
    </submittedName>
</protein>
<name>A0ABS8VKQ2_DATST</name>
<organism evidence="1 2">
    <name type="scientific">Datura stramonium</name>
    <name type="common">Jimsonweed</name>
    <name type="synonym">Common thornapple</name>
    <dbReference type="NCBI Taxonomy" id="4076"/>
    <lineage>
        <taxon>Eukaryota</taxon>
        <taxon>Viridiplantae</taxon>
        <taxon>Streptophyta</taxon>
        <taxon>Embryophyta</taxon>
        <taxon>Tracheophyta</taxon>
        <taxon>Spermatophyta</taxon>
        <taxon>Magnoliopsida</taxon>
        <taxon>eudicotyledons</taxon>
        <taxon>Gunneridae</taxon>
        <taxon>Pentapetalae</taxon>
        <taxon>asterids</taxon>
        <taxon>lamiids</taxon>
        <taxon>Solanales</taxon>
        <taxon>Solanaceae</taxon>
        <taxon>Solanoideae</taxon>
        <taxon>Datureae</taxon>
        <taxon>Datura</taxon>
    </lineage>
</organism>
<comment type="caution">
    <text evidence="1">The sequence shown here is derived from an EMBL/GenBank/DDBJ whole genome shotgun (WGS) entry which is preliminary data.</text>
</comment>
<sequence length="53" mass="6050">LLQKYPNSRATSVNSRMEDMSLPVPLEERLSVETLTAVLINYNGDDFQGYIEM</sequence>
<feature type="non-terminal residue" evidence="1">
    <location>
        <position position="53"/>
    </location>
</feature>